<evidence type="ECO:0000313" key="2">
    <source>
        <dbReference type="EMBL" id="KAK3368497.1"/>
    </source>
</evidence>
<dbReference type="Pfam" id="PF13468">
    <property type="entry name" value="Glyoxalase_3"/>
    <property type="match status" value="1"/>
</dbReference>
<proteinExistence type="predicted"/>
<organism evidence="2 3">
    <name type="scientific">Podospora didyma</name>
    <dbReference type="NCBI Taxonomy" id="330526"/>
    <lineage>
        <taxon>Eukaryota</taxon>
        <taxon>Fungi</taxon>
        <taxon>Dikarya</taxon>
        <taxon>Ascomycota</taxon>
        <taxon>Pezizomycotina</taxon>
        <taxon>Sordariomycetes</taxon>
        <taxon>Sordariomycetidae</taxon>
        <taxon>Sordariales</taxon>
        <taxon>Podosporaceae</taxon>
        <taxon>Podospora</taxon>
    </lineage>
</organism>
<dbReference type="InterPro" id="IPR025870">
    <property type="entry name" value="Glyoxalase-like_dom"/>
</dbReference>
<dbReference type="AlphaFoldDB" id="A0AAE0K2R2"/>
<dbReference type="InterPro" id="IPR029068">
    <property type="entry name" value="Glyas_Bleomycin-R_OHBP_Dase"/>
</dbReference>
<dbReference type="Gene3D" id="3.10.180.10">
    <property type="entry name" value="2,3-Dihydroxybiphenyl 1,2-Dioxygenase, domain 1"/>
    <property type="match status" value="1"/>
</dbReference>
<gene>
    <name evidence="2" type="ORF">B0H63DRAFT_488572</name>
</gene>
<dbReference type="EMBL" id="JAULSW010000010">
    <property type="protein sequence ID" value="KAK3368497.1"/>
    <property type="molecule type" value="Genomic_DNA"/>
</dbReference>
<dbReference type="PANTHER" id="PTHR40265">
    <property type="entry name" value="BLL2707 PROTEIN"/>
    <property type="match status" value="1"/>
</dbReference>
<reference evidence="2" key="1">
    <citation type="journal article" date="2023" name="Mol. Phylogenet. Evol.">
        <title>Genome-scale phylogeny and comparative genomics of the fungal order Sordariales.</title>
        <authorList>
            <person name="Hensen N."/>
            <person name="Bonometti L."/>
            <person name="Westerberg I."/>
            <person name="Brannstrom I.O."/>
            <person name="Guillou S."/>
            <person name="Cros-Aarteil S."/>
            <person name="Calhoun S."/>
            <person name="Haridas S."/>
            <person name="Kuo A."/>
            <person name="Mondo S."/>
            <person name="Pangilinan J."/>
            <person name="Riley R."/>
            <person name="LaButti K."/>
            <person name="Andreopoulos B."/>
            <person name="Lipzen A."/>
            <person name="Chen C."/>
            <person name="Yan M."/>
            <person name="Daum C."/>
            <person name="Ng V."/>
            <person name="Clum A."/>
            <person name="Steindorff A."/>
            <person name="Ohm R.A."/>
            <person name="Martin F."/>
            <person name="Silar P."/>
            <person name="Natvig D.O."/>
            <person name="Lalanne C."/>
            <person name="Gautier V."/>
            <person name="Ament-Velasquez S.L."/>
            <person name="Kruys A."/>
            <person name="Hutchinson M.I."/>
            <person name="Powell A.J."/>
            <person name="Barry K."/>
            <person name="Miller A.N."/>
            <person name="Grigoriev I.V."/>
            <person name="Debuchy R."/>
            <person name="Gladieux P."/>
            <person name="Hiltunen Thoren M."/>
            <person name="Johannesson H."/>
        </authorList>
    </citation>
    <scope>NUCLEOTIDE SEQUENCE</scope>
    <source>
        <strain evidence="2">CBS 232.78</strain>
    </source>
</reference>
<name>A0AAE0K2R2_9PEZI</name>
<keyword evidence="3" id="KW-1185">Reference proteome</keyword>
<dbReference type="Proteomes" id="UP001285441">
    <property type="component" value="Unassembled WGS sequence"/>
</dbReference>
<evidence type="ECO:0000313" key="3">
    <source>
        <dbReference type="Proteomes" id="UP001285441"/>
    </source>
</evidence>
<comment type="caution">
    <text evidence="2">The sequence shown here is derived from an EMBL/GenBank/DDBJ whole genome shotgun (WGS) entry which is preliminary data.</text>
</comment>
<sequence length="318" mass="34893">MPASVSPTLDHIVLLLPPQVLTNVPSWLTDSFTIINGGQHAGGVTENKLIIFEDGSYIELIAFVEGVDPDKRAATRWGKRREGEIVDWALTLLPRGSEHSEPEPLPETFFPAIRDRINSIQTDFTYADLVGGGRTTPDGIELRWAIAAPVELTQQDSESRHLVEGKLPFWCLDRTPRYLRVPHIRSDAITRHPCGATGVARLSVSVHRHSEQVKKLSKVYDAILDQEADYVVVEPLVSGFHWALQVPVPQASATETQLVLREFTEKDLSEKALAEASGNSSDHARVDIALFVRGAGSKTLSGEVGDGRTLDIELIGVA</sequence>
<accession>A0AAE0K2R2</accession>
<evidence type="ECO:0000259" key="1">
    <source>
        <dbReference type="Pfam" id="PF13468"/>
    </source>
</evidence>
<reference evidence="2" key="2">
    <citation type="submission" date="2023-06" db="EMBL/GenBank/DDBJ databases">
        <authorList>
            <consortium name="Lawrence Berkeley National Laboratory"/>
            <person name="Haridas S."/>
            <person name="Hensen N."/>
            <person name="Bonometti L."/>
            <person name="Westerberg I."/>
            <person name="Brannstrom I.O."/>
            <person name="Guillou S."/>
            <person name="Cros-Aarteil S."/>
            <person name="Calhoun S."/>
            <person name="Kuo A."/>
            <person name="Mondo S."/>
            <person name="Pangilinan J."/>
            <person name="Riley R."/>
            <person name="LaButti K."/>
            <person name="Andreopoulos B."/>
            <person name="Lipzen A."/>
            <person name="Chen C."/>
            <person name="Yanf M."/>
            <person name="Daum C."/>
            <person name="Ng V."/>
            <person name="Clum A."/>
            <person name="Steindorff A."/>
            <person name="Ohm R."/>
            <person name="Martin F."/>
            <person name="Silar P."/>
            <person name="Natvig D."/>
            <person name="Lalanne C."/>
            <person name="Gautier V."/>
            <person name="Ament-velasquez S.L."/>
            <person name="Kruys A."/>
            <person name="Hutchinson M.I."/>
            <person name="Powell A.J."/>
            <person name="Barry K."/>
            <person name="Miller A.N."/>
            <person name="Grigoriev I.V."/>
            <person name="Debuchy R."/>
            <person name="Gladieux P."/>
            <person name="Thoren M.H."/>
            <person name="Johannesson H."/>
        </authorList>
    </citation>
    <scope>NUCLEOTIDE SEQUENCE</scope>
    <source>
        <strain evidence="2">CBS 232.78</strain>
    </source>
</reference>
<protein>
    <submittedName>
        <fullName evidence="2">Glyoxalase family protein</fullName>
    </submittedName>
</protein>
<feature type="domain" description="Glyoxalase-like" evidence="1">
    <location>
        <begin position="9"/>
        <end position="218"/>
    </location>
</feature>
<dbReference type="PANTHER" id="PTHR40265:SF1">
    <property type="entry name" value="GLYOXALASE-LIKE DOMAIN-CONTAINING PROTEIN"/>
    <property type="match status" value="1"/>
</dbReference>